<evidence type="ECO:0000256" key="5">
    <source>
        <dbReference type="ARBA" id="ARBA00023136"/>
    </source>
</evidence>
<protein>
    <recommendedName>
        <fullName evidence="12">ABC transporter permease</fullName>
    </recommendedName>
</protein>
<feature type="transmembrane region" description="Helical" evidence="7">
    <location>
        <begin position="28"/>
        <end position="48"/>
    </location>
</feature>
<dbReference type="STRING" id="1293890.TALK_08230"/>
<dbReference type="RefSeq" id="WP_085617753.1">
    <property type="nucleotide sequence ID" value="NZ_JFKB01000005.1"/>
</dbReference>
<keyword evidence="11" id="KW-1185">Reference proteome</keyword>
<name>A0A1Y2LEN8_9PROT</name>
<proteinExistence type="inferred from homology"/>
<evidence type="ECO:0000256" key="1">
    <source>
        <dbReference type="ARBA" id="ARBA00004651"/>
    </source>
</evidence>
<keyword evidence="3 7" id="KW-0812">Transmembrane</keyword>
<comment type="similarity">
    <text evidence="6">Belongs to the ABC-4 integral membrane protein family.</text>
</comment>
<feature type="transmembrane region" description="Helical" evidence="7">
    <location>
        <begin position="270"/>
        <end position="301"/>
    </location>
</feature>
<dbReference type="InterPro" id="IPR003838">
    <property type="entry name" value="ABC3_permease_C"/>
</dbReference>
<evidence type="ECO:0000256" key="4">
    <source>
        <dbReference type="ARBA" id="ARBA00022989"/>
    </source>
</evidence>
<reference evidence="10 11" key="1">
    <citation type="submission" date="2014-03" db="EMBL/GenBank/DDBJ databases">
        <title>The draft genome sequence of Thalassospira alkalitolerans JCM 18968.</title>
        <authorList>
            <person name="Lai Q."/>
            <person name="Shao Z."/>
        </authorList>
    </citation>
    <scope>NUCLEOTIDE SEQUENCE [LARGE SCALE GENOMIC DNA]</scope>
    <source>
        <strain evidence="10 11">JCM 18968</strain>
    </source>
</reference>
<evidence type="ECO:0000256" key="7">
    <source>
        <dbReference type="SAM" id="Phobius"/>
    </source>
</evidence>
<evidence type="ECO:0008006" key="12">
    <source>
        <dbReference type="Google" id="ProtNLM"/>
    </source>
</evidence>
<dbReference type="GO" id="GO:0005886">
    <property type="term" value="C:plasma membrane"/>
    <property type="evidence" value="ECO:0007669"/>
    <property type="project" value="UniProtKB-SubCell"/>
</dbReference>
<keyword evidence="4 7" id="KW-1133">Transmembrane helix</keyword>
<evidence type="ECO:0000256" key="3">
    <source>
        <dbReference type="ARBA" id="ARBA00022692"/>
    </source>
</evidence>
<dbReference type="Proteomes" id="UP000193396">
    <property type="component" value="Unassembled WGS sequence"/>
</dbReference>
<evidence type="ECO:0000259" key="9">
    <source>
        <dbReference type="Pfam" id="PF12704"/>
    </source>
</evidence>
<dbReference type="GO" id="GO:0022857">
    <property type="term" value="F:transmembrane transporter activity"/>
    <property type="evidence" value="ECO:0007669"/>
    <property type="project" value="TreeGrafter"/>
</dbReference>
<dbReference type="EMBL" id="JFKB01000005">
    <property type="protein sequence ID" value="OSQ48271.1"/>
    <property type="molecule type" value="Genomic_DNA"/>
</dbReference>
<gene>
    <name evidence="10" type="ORF">TALK_08230</name>
</gene>
<feature type="transmembrane region" description="Helical" evidence="7">
    <location>
        <begin position="322"/>
        <end position="345"/>
    </location>
</feature>
<evidence type="ECO:0000313" key="10">
    <source>
        <dbReference type="EMBL" id="OSQ48271.1"/>
    </source>
</evidence>
<feature type="domain" description="ABC3 transporter permease C-terminal" evidence="8">
    <location>
        <begin position="280"/>
        <end position="391"/>
    </location>
</feature>
<dbReference type="InterPro" id="IPR025857">
    <property type="entry name" value="MacB_PCD"/>
</dbReference>
<evidence type="ECO:0000256" key="2">
    <source>
        <dbReference type="ARBA" id="ARBA00022475"/>
    </source>
</evidence>
<keyword evidence="5 7" id="KW-0472">Membrane</keyword>
<evidence type="ECO:0000313" key="11">
    <source>
        <dbReference type="Proteomes" id="UP000193396"/>
    </source>
</evidence>
<feature type="transmembrane region" description="Helical" evidence="7">
    <location>
        <begin position="365"/>
        <end position="388"/>
    </location>
</feature>
<feature type="domain" description="MacB-like periplasmic core" evidence="9">
    <location>
        <begin position="27"/>
        <end position="243"/>
    </location>
</feature>
<comment type="caution">
    <text evidence="10">The sequence shown here is derived from an EMBL/GenBank/DDBJ whole genome shotgun (WGS) entry which is preliminary data.</text>
</comment>
<evidence type="ECO:0000259" key="8">
    <source>
        <dbReference type="Pfam" id="PF02687"/>
    </source>
</evidence>
<sequence>MSKSEWTVGREVAREVAGNLRLSQGRSLLALIGIVIGTAAVITMLHLGHNAREAALRQFEILGTDQVMMQPVSGNSDKPHVPLNTVVKIPEQNIGIDAVAAVVQYGTSIRFGRSQIQAIILAATDKIYTIGKVHLWQGRLTSDLDAANSFAVIGAGIASEMTASSGRPVRIGDKINVGSRVLTIIGILGDATISPILGIDFNRTIVLPFAAARRLLPSPNISNVAALLSPGADDTQTAKAVTEYFSRHMSGGMMHVRTARQLIENIDRQMGIYAALILGIGAVSLVVGGVGIMNVMLMNVMERRQEIGLRLALGARRGHIRLMFLCEALILAIAGSAGGTFLGYLTGWVFASGSGWRFEPAPLTLPVAVGMALVVGLFFGIYPAVCAARLDPAIALRGE</sequence>
<accession>A0A1Y2LEN8</accession>
<dbReference type="Pfam" id="PF12704">
    <property type="entry name" value="MacB_PCD"/>
    <property type="match status" value="1"/>
</dbReference>
<dbReference type="InterPro" id="IPR050250">
    <property type="entry name" value="Macrolide_Exporter_MacB"/>
</dbReference>
<keyword evidence="2" id="KW-1003">Cell membrane</keyword>
<dbReference type="AlphaFoldDB" id="A0A1Y2LEN8"/>
<dbReference type="OrthoDB" id="9770036at2"/>
<dbReference type="Pfam" id="PF02687">
    <property type="entry name" value="FtsX"/>
    <property type="match status" value="1"/>
</dbReference>
<comment type="subcellular location">
    <subcellularLocation>
        <location evidence="1">Cell membrane</location>
        <topology evidence="1">Multi-pass membrane protein</topology>
    </subcellularLocation>
</comment>
<evidence type="ECO:0000256" key="6">
    <source>
        <dbReference type="ARBA" id="ARBA00038076"/>
    </source>
</evidence>
<dbReference type="PANTHER" id="PTHR30572:SF4">
    <property type="entry name" value="ABC TRANSPORTER PERMEASE YTRF"/>
    <property type="match status" value="1"/>
</dbReference>
<organism evidence="10 11">
    <name type="scientific">Thalassospira alkalitolerans</name>
    <dbReference type="NCBI Taxonomy" id="1293890"/>
    <lineage>
        <taxon>Bacteria</taxon>
        <taxon>Pseudomonadati</taxon>
        <taxon>Pseudomonadota</taxon>
        <taxon>Alphaproteobacteria</taxon>
        <taxon>Rhodospirillales</taxon>
        <taxon>Thalassospiraceae</taxon>
        <taxon>Thalassospira</taxon>
    </lineage>
</organism>
<dbReference type="PANTHER" id="PTHR30572">
    <property type="entry name" value="MEMBRANE COMPONENT OF TRANSPORTER-RELATED"/>
    <property type="match status" value="1"/>
</dbReference>